<dbReference type="PANTHER" id="PTHR35330:SF1">
    <property type="entry name" value="SIROHEME BIOSYNTHESIS PROTEIN MET8"/>
    <property type="match status" value="1"/>
</dbReference>
<feature type="domain" description="Siroheme synthase central" evidence="7">
    <location>
        <begin position="117"/>
        <end position="142"/>
    </location>
</feature>
<dbReference type="SUPFAM" id="SSF75615">
    <property type="entry name" value="Siroheme synthase middle domains-like"/>
    <property type="match status" value="1"/>
</dbReference>
<comment type="pathway">
    <text evidence="1">Porphyrin-containing compound metabolism; siroheme biosynthesis; sirohydrochlorin from precorrin-2: step 1/1.</text>
</comment>
<dbReference type="SUPFAM" id="SSF51735">
    <property type="entry name" value="NAD(P)-binding Rossmann-fold domains"/>
    <property type="match status" value="1"/>
</dbReference>
<reference evidence="8 9" key="1">
    <citation type="submission" date="2016-08" db="EMBL/GenBank/DDBJ databases">
        <title>Novel Firmicutes and Novel Genomes.</title>
        <authorList>
            <person name="Poppleton D.I."/>
            <person name="Gribaldo S."/>
        </authorList>
    </citation>
    <scope>NUCLEOTIDE SEQUENCE [LARGE SCALE GENOMIC DNA]</scope>
    <source>
        <strain evidence="8 9">CTT3</strain>
    </source>
</reference>
<dbReference type="Gene3D" id="3.40.50.720">
    <property type="entry name" value="NAD(P)-binding Rossmann-like Domain"/>
    <property type="match status" value="1"/>
</dbReference>
<dbReference type="Proteomes" id="UP000284177">
    <property type="component" value="Unassembled WGS sequence"/>
</dbReference>
<comment type="catalytic activity">
    <reaction evidence="6">
        <text>precorrin-2 + NAD(+) = sirohydrochlorin + NADH + 2 H(+)</text>
        <dbReference type="Rhea" id="RHEA:15613"/>
        <dbReference type="ChEBI" id="CHEBI:15378"/>
        <dbReference type="ChEBI" id="CHEBI:57540"/>
        <dbReference type="ChEBI" id="CHEBI:57945"/>
        <dbReference type="ChEBI" id="CHEBI:58351"/>
        <dbReference type="ChEBI" id="CHEBI:58827"/>
        <dbReference type="EC" id="1.3.1.76"/>
    </reaction>
</comment>
<keyword evidence="5" id="KW-0627">Porphyrin biosynthesis</keyword>
<evidence type="ECO:0000256" key="6">
    <source>
        <dbReference type="ARBA" id="ARBA00047561"/>
    </source>
</evidence>
<dbReference type="OrthoDB" id="9773765at2"/>
<evidence type="ECO:0000256" key="1">
    <source>
        <dbReference type="ARBA" id="ARBA00005010"/>
    </source>
</evidence>
<keyword evidence="9" id="KW-1185">Reference proteome</keyword>
<keyword evidence="4" id="KW-0520">NAD</keyword>
<name>A0A419SZN2_9FIRM</name>
<dbReference type="GO" id="GO:0004325">
    <property type="term" value="F:ferrochelatase activity"/>
    <property type="evidence" value="ECO:0007669"/>
    <property type="project" value="InterPro"/>
</dbReference>
<dbReference type="PANTHER" id="PTHR35330">
    <property type="entry name" value="SIROHEME BIOSYNTHESIS PROTEIN MET8"/>
    <property type="match status" value="1"/>
</dbReference>
<evidence type="ECO:0000313" key="8">
    <source>
        <dbReference type="EMBL" id="RKD30621.1"/>
    </source>
</evidence>
<evidence type="ECO:0000256" key="4">
    <source>
        <dbReference type="ARBA" id="ARBA00023027"/>
    </source>
</evidence>
<dbReference type="GO" id="GO:0019354">
    <property type="term" value="P:siroheme biosynthetic process"/>
    <property type="evidence" value="ECO:0007669"/>
    <property type="project" value="UniProtKB-UniPathway"/>
</dbReference>
<evidence type="ECO:0000256" key="3">
    <source>
        <dbReference type="ARBA" id="ARBA00023002"/>
    </source>
</evidence>
<dbReference type="InterPro" id="IPR042518">
    <property type="entry name" value="SirC_C"/>
</dbReference>
<evidence type="ECO:0000313" key="9">
    <source>
        <dbReference type="Proteomes" id="UP000284177"/>
    </source>
</evidence>
<gene>
    <name evidence="8" type="ORF">BET03_04590</name>
</gene>
<dbReference type="InterPro" id="IPR036291">
    <property type="entry name" value="NAD(P)-bd_dom_sf"/>
</dbReference>
<evidence type="ECO:0000256" key="5">
    <source>
        <dbReference type="ARBA" id="ARBA00023244"/>
    </source>
</evidence>
<evidence type="ECO:0000256" key="2">
    <source>
        <dbReference type="ARBA" id="ARBA00012400"/>
    </source>
</evidence>
<protein>
    <recommendedName>
        <fullName evidence="2">precorrin-2 dehydrogenase</fullName>
        <ecNumber evidence="2">1.3.1.76</ecNumber>
    </recommendedName>
</protein>
<dbReference type="EC" id="1.3.1.76" evidence="2"/>
<dbReference type="EMBL" id="MCIB01000034">
    <property type="protein sequence ID" value="RKD30621.1"/>
    <property type="molecule type" value="Genomic_DNA"/>
</dbReference>
<dbReference type="Gene3D" id="1.10.8.610">
    <property type="entry name" value="SirC, precorrin-2 dehydrogenase, C-terminal helical domain-like"/>
    <property type="match status" value="1"/>
</dbReference>
<dbReference type="InterPro" id="IPR006367">
    <property type="entry name" value="Sirohaem_synthase_N"/>
</dbReference>
<dbReference type="RefSeq" id="WP_120170153.1">
    <property type="nucleotide sequence ID" value="NZ_MCIB01000034.1"/>
</dbReference>
<evidence type="ECO:0000259" key="7">
    <source>
        <dbReference type="Pfam" id="PF14824"/>
    </source>
</evidence>
<dbReference type="Pfam" id="PF14824">
    <property type="entry name" value="Sirohm_synth_M"/>
    <property type="match status" value="1"/>
</dbReference>
<proteinExistence type="predicted"/>
<keyword evidence="3" id="KW-0560">Oxidoreductase</keyword>
<dbReference type="InterPro" id="IPR028281">
    <property type="entry name" value="Sirohaem_synthase_central"/>
</dbReference>
<dbReference type="GO" id="GO:0043115">
    <property type="term" value="F:precorrin-2 dehydrogenase activity"/>
    <property type="evidence" value="ECO:0007669"/>
    <property type="project" value="UniProtKB-EC"/>
</dbReference>
<dbReference type="NCBIfam" id="TIGR01470">
    <property type="entry name" value="cysG_Nterm"/>
    <property type="match status" value="1"/>
</dbReference>
<sequence length="200" mass="23218">MFYPMMINVKNKKVSVVGGGRVAYRKVKTFLKYGADVKVISINFINKFEKIKDKIEIIKDKYTPEYIKNSFLVVAATSSKETNEKIALFCKENKILCNIADDIQLSDFIVPSSIKKGDLIVSVSTSGKSPLLARKIRKEIEEIFPYEYDDYVNTLGETRRLVIEKCKDEKRKNKLLNELIDLDLEELKKRREKYEDCSRL</sequence>
<comment type="caution">
    <text evidence="8">The sequence shown here is derived from an EMBL/GenBank/DDBJ whole genome shotgun (WGS) entry which is preliminary data.</text>
</comment>
<organism evidence="8 9">
    <name type="scientific">Thermohalobacter berrensis</name>
    <dbReference type="NCBI Taxonomy" id="99594"/>
    <lineage>
        <taxon>Bacteria</taxon>
        <taxon>Bacillati</taxon>
        <taxon>Bacillota</taxon>
        <taxon>Tissierellia</taxon>
        <taxon>Tissierellales</taxon>
        <taxon>Thermohalobacteraceae</taxon>
        <taxon>Thermohalobacter</taxon>
    </lineage>
</organism>
<accession>A0A419SZN2</accession>
<dbReference type="Pfam" id="PF13241">
    <property type="entry name" value="NAD_binding_7"/>
    <property type="match status" value="1"/>
</dbReference>
<dbReference type="UniPathway" id="UPA00262">
    <property type="reaction ID" value="UER00222"/>
</dbReference>
<dbReference type="AlphaFoldDB" id="A0A419SZN2"/>
<dbReference type="InterPro" id="IPR028161">
    <property type="entry name" value="Met8-like"/>
</dbReference>